<dbReference type="PROSITE" id="PS00760">
    <property type="entry name" value="SPASE_I_2"/>
    <property type="match status" value="1"/>
</dbReference>
<accession>A0A1C3E5F6</accession>
<dbReference type="PRINTS" id="PR00727">
    <property type="entry name" value="LEADERPTASE"/>
</dbReference>
<dbReference type="Gene3D" id="2.10.109.10">
    <property type="entry name" value="Umud Fragment, subunit A"/>
    <property type="match status" value="2"/>
</dbReference>
<comment type="subcellular location">
    <subcellularLocation>
        <location evidence="7">Membrane</location>
        <topology evidence="7">Single-pass type II membrane protein</topology>
    </subcellularLocation>
</comment>
<comment type="similarity">
    <text evidence="2 7">Belongs to the peptidase S26 family.</text>
</comment>
<dbReference type="PANTHER" id="PTHR43390:SF1">
    <property type="entry name" value="CHLOROPLAST PROCESSING PEPTIDASE"/>
    <property type="match status" value="1"/>
</dbReference>
<feature type="domain" description="Peptidase S26" evidence="8">
    <location>
        <begin position="37"/>
        <end position="73"/>
    </location>
</feature>
<dbReference type="CDD" id="cd06530">
    <property type="entry name" value="S26_SPase_I"/>
    <property type="match status" value="1"/>
</dbReference>
<organism evidence="9 10">
    <name type="scientific">Planctopirus hydrillae</name>
    <dbReference type="NCBI Taxonomy" id="1841610"/>
    <lineage>
        <taxon>Bacteria</taxon>
        <taxon>Pseudomonadati</taxon>
        <taxon>Planctomycetota</taxon>
        <taxon>Planctomycetia</taxon>
        <taxon>Planctomycetales</taxon>
        <taxon>Planctomycetaceae</taxon>
        <taxon>Planctopirus</taxon>
    </lineage>
</organism>
<feature type="active site" evidence="6">
    <location>
        <position position="67"/>
    </location>
</feature>
<feature type="active site" evidence="6">
    <location>
        <position position="164"/>
    </location>
</feature>
<dbReference type="GO" id="GO:0004252">
    <property type="term" value="F:serine-type endopeptidase activity"/>
    <property type="evidence" value="ECO:0007669"/>
    <property type="project" value="InterPro"/>
</dbReference>
<protein>
    <recommendedName>
        <fullName evidence="4 7">Signal peptidase I</fullName>
        <ecNumber evidence="3 7">3.4.21.89</ecNumber>
    </recommendedName>
</protein>
<dbReference type="AlphaFoldDB" id="A0A1C3E5F6"/>
<keyword evidence="7" id="KW-0812">Transmembrane</keyword>
<name>A0A1C3E5F6_9PLAN</name>
<reference evidence="9 10" key="1">
    <citation type="submission" date="2016-05" db="EMBL/GenBank/DDBJ databases">
        <title>Genomic and physiological characterization of Planctopirus sp. isolated from fresh water lake.</title>
        <authorList>
            <person name="Subhash Y."/>
            <person name="Ramana C."/>
        </authorList>
    </citation>
    <scope>NUCLEOTIDE SEQUENCE [LARGE SCALE GENOMIC DNA]</scope>
    <source>
        <strain evidence="9 10">JC280</strain>
    </source>
</reference>
<evidence type="ECO:0000256" key="4">
    <source>
        <dbReference type="ARBA" id="ARBA00019232"/>
    </source>
</evidence>
<dbReference type="STRING" id="1841610.A6X21_12120"/>
<comment type="caution">
    <text evidence="9">The sequence shown here is derived from an EMBL/GenBank/DDBJ whole genome shotgun (WGS) entry which is preliminary data.</text>
</comment>
<dbReference type="SUPFAM" id="SSF51306">
    <property type="entry name" value="LexA/Signal peptidase"/>
    <property type="match status" value="2"/>
</dbReference>
<evidence type="ECO:0000259" key="8">
    <source>
        <dbReference type="Pfam" id="PF10502"/>
    </source>
</evidence>
<dbReference type="Pfam" id="PF10502">
    <property type="entry name" value="Peptidase_S26"/>
    <property type="match status" value="3"/>
</dbReference>
<dbReference type="GO" id="GO:0006465">
    <property type="term" value="P:signal peptide processing"/>
    <property type="evidence" value="ECO:0007669"/>
    <property type="project" value="InterPro"/>
</dbReference>
<comment type="catalytic activity">
    <reaction evidence="1 7">
        <text>Cleavage of hydrophobic, N-terminal signal or leader sequences from secreted and periplasmic proteins.</text>
        <dbReference type="EC" id="3.4.21.89"/>
    </reaction>
</comment>
<dbReference type="InterPro" id="IPR000223">
    <property type="entry name" value="Pept_S26A_signal_pept_1"/>
</dbReference>
<evidence type="ECO:0000256" key="2">
    <source>
        <dbReference type="ARBA" id="ARBA00009370"/>
    </source>
</evidence>
<proteinExistence type="inferred from homology"/>
<dbReference type="InterPro" id="IPR019757">
    <property type="entry name" value="Pept_S26A_signal_pept_1_Lys-AS"/>
</dbReference>
<dbReference type="OrthoDB" id="9802919at2"/>
<evidence type="ECO:0000256" key="6">
    <source>
        <dbReference type="PIRSR" id="PIRSR600223-1"/>
    </source>
</evidence>
<feature type="transmembrane region" description="Helical" evidence="7">
    <location>
        <begin position="39"/>
        <end position="57"/>
    </location>
</feature>
<keyword evidence="5 7" id="KW-0378">Hydrolase</keyword>
<evidence type="ECO:0000256" key="3">
    <source>
        <dbReference type="ARBA" id="ARBA00013208"/>
    </source>
</evidence>
<dbReference type="GO" id="GO:0016020">
    <property type="term" value="C:membrane"/>
    <property type="evidence" value="ECO:0007669"/>
    <property type="project" value="UniProtKB-SubCell"/>
</dbReference>
<dbReference type="NCBIfam" id="TIGR02227">
    <property type="entry name" value="sigpep_I_bact"/>
    <property type="match status" value="1"/>
</dbReference>
<dbReference type="PANTHER" id="PTHR43390">
    <property type="entry name" value="SIGNAL PEPTIDASE I"/>
    <property type="match status" value="1"/>
</dbReference>
<feature type="domain" description="Peptidase S26" evidence="8">
    <location>
        <begin position="127"/>
        <end position="196"/>
    </location>
</feature>
<evidence type="ECO:0000313" key="10">
    <source>
        <dbReference type="Proteomes" id="UP000094828"/>
    </source>
</evidence>
<dbReference type="EMBL" id="LYDR01000152">
    <property type="protein sequence ID" value="ODA28460.1"/>
    <property type="molecule type" value="Genomic_DNA"/>
</dbReference>
<evidence type="ECO:0000313" key="9">
    <source>
        <dbReference type="EMBL" id="ODA28460.1"/>
    </source>
</evidence>
<feature type="domain" description="Peptidase S26" evidence="8">
    <location>
        <begin position="522"/>
        <end position="569"/>
    </location>
</feature>
<sequence length="621" mass="70118">MGLTAKSTWFGKGVAVQPASMAAPQAKTRVRSGNDTREVIESIAFAFILAFILRTFLAEAFVIPTGSMAPTLYGRCKEVTCSQCSHQFAIGASDELNRSNGSLEMRIETATCPNCRFENDVKDRPVFSGDRILVNKWTYELAKPSRWDVVVFKFPEEPETNYIKRLVGLPGEMLRVWRGDIYVRPGLDGEYKIARKDDPNKQRVIQQSVYDDTEAPRVLIDAGWPERWQGVEIPANDVSPADWKEDPAGWKADRKARSFSITGNDSQSGKWLRYRHYLPTPEAWNQAVENQPMIFPAKPQLIADFCSYNHYAPMGNGQRGEPDPYWVGDIAVTGKFRLGPPKEGNENANVIIELTRGVRVYQCVIGTDGYVTLRMSDELAGEEAFRPIARSKSPVVATGSWFNLEFANFDQRLCVWINDQLVEFDAETTYAPPALYGPQLRDLSPVGIFAQGREVDVEELRIFRDIYYRADRDLSDGLAYPVTAVSLTEYSSPGRLAALLSDPLAWGAEYEAHAFAAEFPALGADEYFMMGDNSPRSQDARQWSNTRGADRRHAVPGSALVGKAFSIFWPHGVPFMNDGKGYAPLPFFYHKVNKAQNPDVENYPRFSIPFYPQWWRWTRIR</sequence>
<keyword evidence="7" id="KW-1133">Transmembrane helix</keyword>
<dbReference type="EC" id="3.4.21.89" evidence="3 7"/>
<dbReference type="GO" id="GO:0009003">
    <property type="term" value="F:signal peptidase activity"/>
    <property type="evidence" value="ECO:0007669"/>
    <property type="project" value="UniProtKB-EC"/>
</dbReference>
<dbReference type="Proteomes" id="UP000094828">
    <property type="component" value="Unassembled WGS sequence"/>
</dbReference>
<evidence type="ECO:0000256" key="5">
    <source>
        <dbReference type="ARBA" id="ARBA00022801"/>
    </source>
</evidence>
<gene>
    <name evidence="9" type="ORF">A6X21_12120</name>
</gene>
<evidence type="ECO:0000256" key="1">
    <source>
        <dbReference type="ARBA" id="ARBA00000677"/>
    </source>
</evidence>
<dbReference type="InterPro" id="IPR019533">
    <property type="entry name" value="Peptidase_S26"/>
</dbReference>
<keyword evidence="7" id="KW-0472">Membrane</keyword>
<keyword evidence="7" id="KW-0645">Protease</keyword>
<evidence type="ECO:0000256" key="7">
    <source>
        <dbReference type="RuleBase" id="RU362042"/>
    </source>
</evidence>
<keyword evidence="10" id="KW-1185">Reference proteome</keyword>
<dbReference type="InterPro" id="IPR036286">
    <property type="entry name" value="LexA/Signal_pep-like_sf"/>
</dbReference>